<organism evidence="5 6">
    <name type="scientific">Tagetes erecta</name>
    <name type="common">African marigold</name>
    <dbReference type="NCBI Taxonomy" id="13708"/>
    <lineage>
        <taxon>Eukaryota</taxon>
        <taxon>Viridiplantae</taxon>
        <taxon>Streptophyta</taxon>
        <taxon>Embryophyta</taxon>
        <taxon>Tracheophyta</taxon>
        <taxon>Spermatophyta</taxon>
        <taxon>Magnoliopsida</taxon>
        <taxon>eudicotyledons</taxon>
        <taxon>Gunneridae</taxon>
        <taxon>Pentapetalae</taxon>
        <taxon>asterids</taxon>
        <taxon>campanulids</taxon>
        <taxon>Asterales</taxon>
        <taxon>Asteraceae</taxon>
        <taxon>Asteroideae</taxon>
        <taxon>Heliantheae alliance</taxon>
        <taxon>Tageteae</taxon>
        <taxon>Tagetes</taxon>
    </lineage>
</organism>
<dbReference type="PROSITE" id="PS50948">
    <property type="entry name" value="PAN"/>
    <property type="match status" value="1"/>
</dbReference>
<keyword evidence="6" id="KW-1185">Reference proteome</keyword>
<keyword evidence="3" id="KW-0812">Transmembrane</keyword>
<dbReference type="InterPro" id="IPR051343">
    <property type="entry name" value="G-type_lectin_kinases/EP1-like"/>
</dbReference>
<evidence type="ECO:0000259" key="4">
    <source>
        <dbReference type="PROSITE" id="PS50948"/>
    </source>
</evidence>
<evidence type="ECO:0000313" key="5">
    <source>
        <dbReference type="EMBL" id="KAK1416385.1"/>
    </source>
</evidence>
<dbReference type="PANTHER" id="PTHR47976:SF30">
    <property type="entry name" value="RECEPTOR-LIKE SERINE_THREONINE-PROTEIN KINASE"/>
    <property type="match status" value="1"/>
</dbReference>
<dbReference type="Gene3D" id="3.30.200.20">
    <property type="entry name" value="Phosphorylase Kinase, domain 1"/>
    <property type="match status" value="1"/>
</dbReference>
<evidence type="ECO:0000256" key="1">
    <source>
        <dbReference type="ARBA" id="ARBA00022729"/>
    </source>
</evidence>
<keyword evidence="3" id="KW-1133">Transmembrane helix</keyword>
<keyword evidence="2" id="KW-0067">ATP-binding</keyword>
<protein>
    <recommendedName>
        <fullName evidence="4">Apple domain-containing protein</fullName>
    </recommendedName>
</protein>
<dbReference type="SUPFAM" id="SSF56112">
    <property type="entry name" value="Protein kinase-like (PK-like)"/>
    <property type="match status" value="2"/>
</dbReference>
<dbReference type="EMBL" id="JAUHHV010000008">
    <property type="protein sequence ID" value="KAK1416385.1"/>
    <property type="molecule type" value="Genomic_DNA"/>
</dbReference>
<feature type="domain" description="Apple" evidence="4">
    <location>
        <begin position="131"/>
        <end position="211"/>
    </location>
</feature>
<dbReference type="InterPro" id="IPR017441">
    <property type="entry name" value="Protein_kinase_ATP_BS"/>
</dbReference>
<dbReference type="GO" id="GO:0005524">
    <property type="term" value="F:ATP binding"/>
    <property type="evidence" value="ECO:0007669"/>
    <property type="project" value="UniProtKB-UniRule"/>
</dbReference>
<proteinExistence type="predicted"/>
<keyword evidence="2" id="KW-0547">Nucleotide-binding</keyword>
<feature type="transmembrane region" description="Helical" evidence="3">
    <location>
        <begin position="230"/>
        <end position="253"/>
    </location>
</feature>
<evidence type="ECO:0000256" key="2">
    <source>
        <dbReference type="PROSITE-ProRule" id="PRU10141"/>
    </source>
</evidence>
<dbReference type="InterPro" id="IPR003609">
    <property type="entry name" value="Pan_app"/>
</dbReference>
<feature type="binding site" evidence="2">
    <location>
        <position position="315"/>
    </location>
    <ligand>
        <name>ATP</name>
        <dbReference type="ChEBI" id="CHEBI:30616"/>
    </ligand>
</feature>
<dbReference type="AlphaFoldDB" id="A0AAD8NHR1"/>
<dbReference type="PROSITE" id="PS00107">
    <property type="entry name" value="PROTEIN_KINASE_ATP"/>
    <property type="match status" value="1"/>
</dbReference>
<name>A0AAD8NHR1_TARER</name>
<dbReference type="InterPro" id="IPR011009">
    <property type="entry name" value="Kinase-like_dom_sf"/>
</dbReference>
<accession>A0AAD8NHR1</accession>
<gene>
    <name evidence="5" type="ORF">QVD17_32176</name>
</gene>
<dbReference type="CDD" id="cd01098">
    <property type="entry name" value="PAN_AP_plant"/>
    <property type="match status" value="1"/>
</dbReference>
<keyword evidence="3" id="KW-0472">Membrane</keyword>
<evidence type="ECO:0000313" key="6">
    <source>
        <dbReference type="Proteomes" id="UP001229421"/>
    </source>
</evidence>
<sequence length="450" mass="51265">MRKITKPPPTIISDQRRNTGVLCNHWRSFFPLIIRYPDETTLIPKAVSPQYIQLMPDGHLKLFVWQFEPEEWEENLDITTYGYGCNYPLICGRNSICSANRQCGCPRFGYFRPVDDTQPDMGCIEITPLTCHSTQYQDFITLNVSYVTLTADMDMVDMETCKQTCLNNCSCKAAFFQYDSNASSGECFLTSELFTIQAIYSDYYSGYNSLAFIKVQNVTSPSVSHRVARVVGSTIGTFVILLLVAIGVTTYVIHKRKRNAEIEEGYLDQLPGMPNRFSYEELTTATENFSKKVGEGGFGSVFEGNLKDGLKIAVKCLEGLSHIKKSFLAEILCGRKIFDRSEPEESWHLLFVFQKCWEQETLLDMVDKHSEDMQLHKTEVMEMMKLASWCLQTNFKRRPSMSSVVKVLEAGMNVEPHLDYNFTDLRIQETEVGDEKDVTQLSVSILSGPR</sequence>
<evidence type="ECO:0000256" key="3">
    <source>
        <dbReference type="SAM" id="Phobius"/>
    </source>
</evidence>
<keyword evidence="1" id="KW-0732">Signal</keyword>
<dbReference type="Pfam" id="PF08276">
    <property type="entry name" value="PAN_2"/>
    <property type="match status" value="1"/>
</dbReference>
<comment type="caution">
    <text evidence="5">The sequence shown here is derived from an EMBL/GenBank/DDBJ whole genome shotgun (WGS) entry which is preliminary data.</text>
</comment>
<reference evidence="5" key="1">
    <citation type="journal article" date="2023" name="bioRxiv">
        <title>Improved chromosome-level genome assembly for marigold (Tagetes erecta).</title>
        <authorList>
            <person name="Jiang F."/>
            <person name="Yuan L."/>
            <person name="Wang S."/>
            <person name="Wang H."/>
            <person name="Xu D."/>
            <person name="Wang A."/>
            <person name="Fan W."/>
        </authorList>
    </citation>
    <scope>NUCLEOTIDE SEQUENCE</scope>
    <source>
        <strain evidence="5">WSJ</strain>
        <tissue evidence="5">Leaf</tissue>
    </source>
</reference>
<dbReference type="PANTHER" id="PTHR47976">
    <property type="entry name" value="G-TYPE LECTIN S-RECEPTOR-LIKE SERINE/THREONINE-PROTEIN KINASE SD2-5"/>
    <property type="match status" value="1"/>
</dbReference>
<dbReference type="Proteomes" id="UP001229421">
    <property type="component" value="Unassembled WGS sequence"/>
</dbReference>